<accession>A0A4Y2GR77</accession>
<sequence>MDYELWACGDKIKCTSRCIVKGISYFPTSAVVCRVETESLEVAGEGPMASGELDAFSGPVQLFVRYFRYNAVNRSASLAIIPLSLPTRVRAVEVVS</sequence>
<keyword evidence="2" id="KW-1185">Reference proteome</keyword>
<evidence type="ECO:0000313" key="1">
    <source>
        <dbReference type="EMBL" id="GBM56462.1"/>
    </source>
</evidence>
<protein>
    <submittedName>
        <fullName evidence="1">Uncharacterized protein</fullName>
    </submittedName>
</protein>
<comment type="caution">
    <text evidence="1">The sequence shown here is derived from an EMBL/GenBank/DDBJ whole genome shotgun (WGS) entry which is preliminary data.</text>
</comment>
<reference evidence="1 2" key="1">
    <citation type="journal article" date="2019" name="Sci. Rep.">
        <title>Orb-weaving spider Araneus ventricosus genome elucidates the spidroin gene catalogue.</title>
        <authorList>
            <person name="Kono N."/>
            <person name="Nakamura H."/>
            <person name="Ohtoshi R."/>
            <person name="Moran D.A.P."/>
            <person name="Shinohara A."/>
            <person name="Yoshida Y."/>
            <person name="Fujiwara M."/>
            <person name="Mori M."/>
            <person name="Tomita M."/>
            <person name="Arakawa K."/>
        </authorList>
    </citation>
    <scope>NUCLEOTIDE SEQUENCE [LARGE SCALE GENOMIC DNA]</scope>
</reference>
<organism evidence="1 2">
    <name type="scientific">Araneus ventricosus</name>
    <name type="common">Orbweaver spider</name>
    <name type="synonym">Epeira ventricosa</name>
    <dbReference type="NCBI Taxonomy" id="182803"/>
    <lineage>
        <taxon>Eukaryota</taxon>
        <taxon>Metazoa</taxon>
        <taxon>Ecdysozoa</taxon>
        <taxon>Arthropoda</taxon>
        <taxon>Chelicerata</taxon>
        <taxon>Arachnida</taxon>
        <taxon>Araneae</taxon>
        <taxon>Araneomorphae</taxon>
        <taxon>Entelegynae</taxon>
        <taxon>Araneoidea</taxon>
        <taxon>Araneidae</taxon>
        <taxon>Araneus</taxon>
    </lineage>
</organism>
<proteinExistence type="predicted"/>
<dbReference type="EMBL" id="BGPR01001547">
    <property type="protein sequence ID" value="GBM56462.1"/>
    <property type="molecule type" value="Genomic_DNA"/>
</dbReference>
<evidence type="ECO:0000313" key="2">
    <source>
        <dbReference type="Proteomes" id="UP000499080"/>
    </source>
</evidence>
<dbReference type="Proteomes" id="UP000499080">
    <property type="component" value="Unassembled WGS sequence"/>
</dbReference>
<dbReference type="AlphaFoldDB" id="A0A4Y2GR77"/>
<gene>
    <name evidence="1" type="ORF">AVEN_58966_1</name>
</gene>
<name>A0A4Y2GR77_ARAVE</name>